<feature type="domain" description="Nudix hydrolase" evidence="3">
    <location>
        <begin position="49"/>
        <end position="178"/>
    </location>
</feature>
<dbReference type="PROSITE" id="PS51462">
    <property type="entry name" value="NUDIX"/>
    <property type="match status" value="1"/>
</dbReference>
<proteinExistence type="predicted"/>
<dbReference type="GO" id="GO:0019693">
    <property type="term" value="P:ribose phosphate metabolic process"/>
    <property type="evidence" value="ECO:0007669"/>
    <property type="project" value="TreeGrafter"/>
</dbReference>
<dbReference type="Pfam" id="PF00293">
    <property type="entry name" value="NUDIX"/>
    <property type="match status" value="1"/>
</dbReference>
<dbReference type="GO" id="GO:0006753">
    <property type="term" value="P:nucleoside phosphate metabolic process"/>
    <property type="evidence" value="ECO:0007669"/>
    <property type="project" value="TreeGrafter"/>
</dbReference>
<dbReference type="PANTHER" id="PTHR11839">
    <property type="entry name" value="UDP/ADP-SUGAR PYROPHOSPHATASE"/>
    <property type="match status" value="1"/>
</dbReference>
<dbReference type="EC" id="3.6.1.13" evidence="4"/>
<organism evidence="4">
    <name type="scientific">mine drainage metagenome</name>
    <dbReference type="NCBI Taxonomy" id="410659"/>
    <lineage>
        <taxon>unclassified sequences</taxon>
        <taxon>metagenomes</taxon>
        <taxon>ecological metagenomes</taxon>
    </lineage>
</organism>
<gene>
    <name evidence="4" type="primary">nudF_4</name>
    <name evidence="4" type="ORF">GALL_84790</name>
</gene>
<name>A0A1J5SLA0_9ZZZZ</name>
<comment type="caution">
    <text evidence="4">The sequence shown here is derived from an EMBL/GenBank/DDBJ whole genome shotgun (WGS) entry which is preliminary data.</text>
</comment>
<accession>A0A1J5SLA0</accession>
<dbReference type="SUPFAM" id="SSF55811">
    <property type="entry name" value="Nudix"/>
    <property type="match status" value="1"/>
</dbReference>
<protein>
    <submittedName>
        <fullName evidence="4">ADP-ribose pyrophosphatase</fullName>
        <ecNumber evidence="4">3.6.1.13</ecNumber>
    </submittedName>
</protein>
<dbReference type="AlphaFoldDB" id="A0A1J5SLA0"/>
<evidence type="ECO:0000256" key="1">
    <source>
        <dbReference type="ARBA" id="ARBA00001946"/>
    </source>
</evidence>
<dbReference type="InterPro" id="IPR015797">
    <property type="entry name" value="NUDIX_hydrolase-like_dom_sf"/>
</dbReference>
<reference evidence="4" key="1">
    <citation type="submission" date="2016-10" db="EMBL/GenBank/DDBJ databases">
        <title>Sequence of Gallionella enrichment culture.</title>
        <authorList>
            <person name="Poehlein A."/>
            <person name="Muehling M."/>
            <person name="Daniel R."/>
        </authorList>
    </citation>
    <scope>NUCLEOTIDE SEQUENCE</scope>
</reference>
<dbReference type="CDD" id="cd03424">
    <property type="entry name" value="NUDIX_ADPRase_Nudt5_UGPPase_Nudt14"/>
    <property type="match status" value="1"/>
</dbReference>
<evidence type="ECO:0000259" key="3">
    <source>
        <dbReference type="PROSITE" id="PS51462"/>
    </source>
</evidence>
<dbReference type="PANTHER" id="PTHR11839:SF18">
    <property type="entry name" value="NUDIX HYDROLASE DOMAIN-CONTAINING PROTEIN"/>
    <property type="match status" value="1"/>
</dbReference>
<sequence>MNSSPSPHGPVRWELRSKRTLASTRVLDLCGFLYFHPRRRVEKEFTCLVPPDWVNVVAVTREGRIVLVRQFRYGTNDFSLEVPGGVIEAGEDPVVAGVRELAEETGYGAGRARLLGSVHPNPAIQTNRCHAVLVEDVELLHSQNWDPDEEIEVSTMTEDELVAAVVAGRITHSLSLCAIMLHRERGRGQI</sequence>
<evidence type="ECO:0000313" key="4">
    <source>
        <dbReference type="EMBL" id="OIR09249.1"/>
    </source>
</evidence>
<dbReference type="InterPro" id="IPR000086">
    <property type="entry name" value="NUDIX_hydrolase_dom"/>
</dbReference>
<evidence type="ECO:0000256" key="2">
    <source>
        <dbReference type="ARBA" id="ARBA00022801"/>
    </source>
</evidence>
<dbReference type="EMBL" id="MLJW01000027">
    <property type="protein sequence ID" value="OIR09249.1"/>
    <property type="molecule type" value="Genomic_DNA"/>
</dbReference>
<dbReference type="GO" id="GO:0047631">
    <property type="term" value="F:ADP-ribose diphosphatase activity"/>
    <property type="evidence" value="ECO:0007669"/>
    <property type="project" value="UniProtKB-EC"/>
</dbReference>
<keyword evidence="2 4" id="KW-0378">Hydrolase</keyword>
<comment type="cofactor">
    <cofactor evidence="1">
        <name>Mg(2+)</name>
        <dbReference type="ChEBI" id="CHEBI:18420"/>
    </cofactor>
</comment>
<dbReference type="Gene3D" id="3.90.79.10">
    <property type="entry name" value="Nucleoside Triphosphate Pyrophosphohydrolase"/>
    <property type="match status" value="1"/>
</dbReference>